<evidence type="ECO:0000313" key="2">
    <source>
        <dbReference type="EMBL" id="OGK00505.1"/>
    </source>
</evidence>
<dbReference type="EMBL" id="MFYX01000146">
    <property type="protein sequence ID" value="OGK00505.1"/>
    <property type="molecule type" value="Genomic_DNA"/>
</dbReference>
<dbReference type="InterPro" id="IPR003583">
    <property type="entry name" value="Hlx-hairpin-Hlx_DNA-bd_motif"/>
</dbReference>
<name>A0A1F7F1G1_UNCRA</name>
<dbReference type="NCBIfam" id="TIGR00426">
    <property type="entry name" value="competence protein ComEA helix-hairpin-helix repeat region"/>
    <property type="match status" value="1"/>
</dbReference>
<dbReference type="GO" id="GO:0003677">
    <property type="term" value="F:DNA binding"/>
    <property type="evidence" value="ECO:0007669"/>
    <property type="project" value="InterPro"/>
</dbReference>
<sequence>MFTKNELAFLAFVVLCTIAGGVILVTKGPVLQPVLAVLKNENASAPCAESIEHSESASETKSMQQCVNINTAQVSELVLLPGVGQKTAENIVAFRNKHGRFWNMNDVVSVKGVGKKKLEKLKHLITF</sequence>
<dbReference type="Gene3D" id="1.10.150.280">
    <property type="entry name" value="AF1531-like domain"/>
    <property type="match status" value="1"/>
</dbReference>
<dbReference type="Proteomes" id="UP000179243">
    <property type="component" value="Unassembled WGS sequence"/>
</dbReference>
<evidence type="ECO:0000259" key="1">
    <source>
        <dbReference type="SMART" id="SM00278"/>
    </source>
</evidence>
<dbReference type="InterPro" id="IPR004509">
    <property type="entry name" value="Competence_ComEA_HhH"/>
</dbReference>
<evidence type="ECO:0000313" key="3">
    <source>
        <dbReference type="Proteomes" id="UP000179243"/>
    </source>
</evidence>
<dbReference type="InterPro" id="IPR010994">
    <property type="entry name" value="RuvA_2-like"/>
</dbReference>
<protein>
    <recommendedName>
        <fullName evidence="1">Helix-hairpin-helix DNA-binding motif class 1 domain-containing protein</fullName>
    </recommendedName>
</protein>
<dbReference type="SMART" id="SM00278">
    <property type="entry name" value="HhH1"/>
    <property type="match status" value="2"/>
</dbReference>
<dbReference type="GO" id="GO:0006281">
    <property type="term" value="P:DNA repair"/>
    <property type="evidence" value="ECO:0007669"/>
    <property type="project" value="InterPro"/>
</dbReference>
<accession>A0A1F7F1G1</accession>
<organism evidence="2 3">
    <name type="scientific">Candidatus Raymondbacteria bacterium RIFOXYD12_FULL_49_13</name>
    <dbReference type="NCBI Taxonomy" id="1817890"/>
    <lineage>
        <taxon>Bacteria</taxon>
        <taxon>Raymondiibacteriota</taxon>
    </lineage>
</organism>
<dbReference type="AlphaFoldDB" id="A0A1F7F1G1"/>
<dbReference type="PANTHER" id="PTHR21180:SF32">
    <property type="entry name" value="ENDONUCLEASE_EXONUCLEASE_PHOSPHATASE FAMILY DOMAIN-CONTAINING PROTEIN 1"/>
    <property type="match status" value="1"/>
</dbReference>
<gene>
    <name evidence="2" type="ORF">A2519_10895</name>
</gene>
<dbReference type="PANTHER" id="PTHR21180">
    <property type="entry name" value="ENDONUCLEASE/EXONUCLEASE/PHOSPHATASE FAMILY DOMAIN-CONTAINING PROTEIN 1"/>
    <property type="match status" value="1"/>
</dbReference>
<feature type="domain" description="Helix-hairpin-helix DNA-binding motif class 1" evidence="1">
    <location>
        <begin position="75"/>
        <end position="94"/>
    </location>
</feature>
<reference evidence="2 3" key="1">
    <citation type="journal article" date="2016" name="Nat. Commun.">
        <title>Thousands of microbial genomes shed light on interconnected biogeochemical processes in an aquifer system.</title>
        <authorList>
            <person name="Anantharaman K."/>
            <person name="Brown C.T."/>
            <person name="Hug L.A."/>
            <person name="Sharon I."/>
            <person name="Castelle C.J."/>
            <person name="Probst A.J."/>
            <person name="Thomas B.C."/>
            <person name="Singh A."/>
            <person name="Wilkins M.J."/>
            <person name="Karaoz U."/>
            <person name="Brodie E.L."/>
            <person name="Williams K.H."/>
            <person name="Hubbard S.S."/>
            <person name="Banfield J.F."/>
        </authorList>
    </citation>
    <scope>NUCLEOTIDE SEQUENCE [LARGE SCALE GENOMIC DNA]</scope>
</reference>
<comment type="caution">
    <text evidence="2">The sequence shown here is derived from an EMBL/GenBank/DDBJ whole genome shotgun (WGS) entry which is preliminary data.</text>
</comment>
<dbReference type="SUPFAM" id="SSF47781">
    <property type="entry name" value="RuvA domain 2-like"/>
    <property type="match status" value="1"/>
</dbReference>
<feature type="domain" description="Helix-hairpin-helix DNA-binding motif class 1" evidence="1">
    <location>
        <begin position="105"/>
        <end position="124"/>
    </location>
</feature>
<dbReference type="Pfam" id="PF12836">
    <property type="entry name" value="HHH_3"/>
    <property type="match status" value="1"/>
</dbReference>
<dbReference type="InterPro" id="IPR051675">
    <property type="entry name" value="Endo/Exo/Phosphatase_dom_1"/>
</dbReference>
<proteinExistence type="predicted"/>